<gene>
    <name evidence="1" type="ORF">K0M31_000155</name>
</gene>
<reference evidence="1" key="1">
    <citation type="submission" date="2021-10" db="EMBL/GenBank/DDBJ databases">
        <title>Melipona bicolor Genome sequencing and assembly.</title>
        <authorList>
            <person name="Araujo N.S."/>
            <person name="Arias M.C."/>
        </authorList>
    </citation>
    <scope>NUCLEOTIDE SEQUENCE</scope>
    <source>
        <strain evidence="1">USP_2M_L1-L4_2017</strain>
        <tissue evidence="1">Whole body</tissue>
    </source>
</reference>
<comment type="caution">
    <text evidence="1">The sequence shown here is derived from an EMBL/GenBank/DDBJ whole genome shotgun (WGS) entry which is preliminary data.</text>
</comment>
<dbReference type="Proteomes" id="UP001177670">
    <property type="component" value="Unassembled WGS sequence"/>
</dbReference>
<accession>A0AA40GCX7</accession>
<proteinExistence type="predicted"/>
<organism evidence="1 2">
    <name type="scientific">Melipona bicolor</name>
    <dbReference type="NCBI Taxonomy" id="60889"/>
    <lineage>
        <taxon>Eukaryota</taxon>
        <taxon>Metazoa</taxon>
        <taxon>Ecdysozoa</taxon>
        <taxon>Arthropoda</taxon>
        <taxon>Hexapoda</taxon>
        <taxon>Insecta</taxon>
        <taxon>Pterygota</taxon>
        <taxon>Neoptera</taxon>
        <taxon>Endopterygota</taxon>
        <taxon>Hymenoptera</taxon>
        <taxon>Apocrita</taxon>
        <taxon>Aculeata</taxon>
        <taxon>Apoidea</taxon>
        <taxon>Anthophila</taxon>
        <taxon>Apidae</taxon>
        <taxon>Melipona</taxon>
    </lineage>
</organism>
<evidence type="ECO:0000313" key="2">
    <source>
        <dbReference type="Proteomes" id="UP001177670"/>
    </source>
</evidence>
<keyword evidence="2" id="KW-1185">Reference proteome</keyword>
<evidence type="ECO:0000313" key="1">
    <source>
        <dbReference type="EMBL" id="KAK1135568.1"/>
    </source>
</evidence>
<dbReference type="AlphaFoldDB" id="A0AA40GCX7"/>
<protein>
    <submittedName>
        <fullName evidence="1">Uncharacterized protein</fullName>
    </submittedName>
</protein>
<dbReference type="EMBL" id="JAHYIQ010000001">
    <property type="protein sequence ID" value="KAK1135568.1"/>
    <property type="molecule type" value="Genomic_DNA"/>
</dbReference>
<sequence>MNLGTDCWIAMMDARGAPLDQLRPLRCTRSKVGNLARPSGTLWRQALRTFSESRGTGIYLALSCPIGKQNIVYQPRRAKRCDSSGLESPGGGTGWGFIREWLEEYTSMVIGVHGLERNVDYPGLSE</sequence>
<name>A0AA40GCX7_9HYME</name>